<evidence type="ECO:0000313" key="2">
    <source>
        <dbReference type="EMBL" id="GBO22363.1"/>
    </source>
</evidence>
<sequence length="89" mass="10554">MPKKKVDLHGMLHVDSRQLVNVKGELLKLTKKKPWHNVVSTEERKKQKNKIIADFQTWHSVARREEPKKTEEQRNGRLVRQDVSCDLKE</sequence>
<accession>A0A4Y2VAS3</accession>
<gene>
    <name evidence="2" type="ORF">AVEN_242759_1</name>
</gene>
<dbReference type="EMBL" id="BGPR01045460">
    <property type="protein sequence ID" value="GBO22363.1"/>
    <property type="molecule type" value="Genomic_DNA"/>
</dbReference>
<feature type="region of interest" description="Disordered" evidence="1">
    <location>
        <begin position="63"/>
        <end position="89"/>
    </location>
</feature>
<evidence type="ECO:0000313" key="3">
    <source>
        <dbReference type="Proteomes" id="UP000499080"/>
    </source>
</evidence>
<dbReference type="AlphaFoldDB" id="A0A4Y2VAS3"/>
<organism evidence="2 3">
    <name type="scientific">Araneus ventricosus</name>
    <name type="common">Orbweaver spider</name>
    <name type="synonym">Epeira ventricosa</name>
    <dbReference type="NCBI Taxonomy" id="182803"/>
    <lineage>
        <taxon>Eukaryota</taxon>
        <taxon>Metazoa</taxon>
        <taxon>Ecdysozoa</taxon>
        <taxon>Arthropoda</taxon>
        <taxon>Chelicerata</taxon>
        <taxon>Arachnida</taxon>
        <taxon>Araneae</taxon>
        <taxon>Araneomorphae</taxon>
        <taxon>Entelegynae</taxon>
        <taxon>Araneoidea</taxon>
        <taxon>Araneidae</taxon>
        <taxon>Araneus</taxon>
    </lineage>
</organism>
<reference evidence="2 3" key="1">
    <citation type="journal article" date="2019" name="Sci. Rep.">
        <title>Orb-weaving spider Araneus ventricosus genome elucidates the spidroin gene catalogue.</title>
        <authorList>
            <person name="Kono N."/>
            <person name="Nakamura H."/>
            <person name="Ohtoshi R."/>
            <person name="Moran D.A.P."/>
            <person name="Shinohara A."/>
            <person name="Yoshida Y."/>
            <person name="Fujiwara M."/>
            <person name="Mori M."/>
            <person name="Tomita M."/>
            <person name="Arakawa K."/>
        </authorList>
    </citation>
    <scope>NUCLEOTIDE SEQUENCE [LARGE SCALE GENOMIC DNA]</scope>
</reference>
<evidence type="ECO:0000256" key="1">
    <source>
        <dbReference type="SAM" id="MobiDB-lite"/>
    </source>
</evidence>
<dbReference type="Proteomes" id="UP000499080">
    <property type="component" value="Unassembled WGS sequence"/>
</dbReference>
<protein>
    <submittedName>
        <fullName evidence="2">Uncharacterized protein</fullName>
    </submittedName>
</protein>
<keyword evidence="3" id="KW-1185">Reference proteome</keyword>
<comment type="caution">
    <text evidence="2">The sequence shown here is derived from an EMBL/GenBank/DDBJ whole genome shotgun (WGS) entry which is preliminary data.</text>
</comment>
<name>A0A4Y2VAS3_ARAVE</name>
<proteinExistence type="predicted"/>